<name>A0ABP9L3F3_9GAMM</name>
<keyword evidence="2" id="KW-1185">Reference proteome</keyword>
<protein>
    <submittedName>
        <fullName evidence="1">DUF2199 domain-containing protein</fullName>
    </submittedName>
</protein>
<proteinExistence type="predicted"/>
<dbReference type="EMBL" id="BAABKY010000001">
    <property type="protein sequence ID" value="GAA5069715.1"/>
    <property type="molecule type" value="Genomic_DNA"/>
</dbReference>
<sequence length="165" mass="18765">MTWKCALCGEADNETPRCFGTEAPWRAMVPESEFDQRVELTADQCVVDEKAFFIRGHIEILVHGQSEPLAFSVWSSLSERSFLHMSERWRCADRADDPPYFGWLSTDIAVYPDTINLKLSVQSRAPGLVPLFTVAPSDHPLSLEQRQGISEARWHEIVHSILHGR</sequence>
<organism evidence="1 2">
    <name type="scientific">Lysobacter panacisoli</name>
    <dbReference type="NCBI Taxonomy" id="1255263"/>
    <lineage>
        <taxon>Bacteria</taxon>
        <taxon>Pseudomonadati</taxon>
        <taxon>Pseudomonadota</taxon>
        <taxon>Gammaproteobacteria</taxon>
        <taxon>Lysobacterales</taxon>
        <taxon>Lysobacteraceae</taxon>
        <taxon>Lysobacter</taxon>
    </lineage>
</organism>
<accession>A0ABP9L3F3</accession>
<dbReference type="Proteomes" id="UP001501083">
    <property type="component" value="Unassembled WGS sequence"/>
</dbReference>
<gene>
    <name evidence="1" type="ORF">GCM10025759_06840</name>
</gene>
<dbReference type="RefSeq" id="WP_158982803.1">
    <property type="nucleotide sequence ID" value="NZ_BAABKY010000001.1"/>
</dbReference>
<comment type="caution">
    <text evidence="1">The sequence shown here is derived from an EMBL/GenBank/DDBJ whole genome shotgun (WGS) entry which is preliminary data.</text>
</comment>
<dbReference type="Pfam" id="PF09965">
    <property type="entry name" value="DUF2199"/>
    <property type="match status" value="1"/>
</dbReference>
<evidence type="ECO:0000313" key="1">
    <source>
        <dbReference type="EMBL" id="GAA5069715.1"/>
    </source>
</evidence>
<dbReference type="InterPro" id="IPR018697">
    <property type="entry name" value="DUF2199"/>
</dbReference>
<evidence type="ECO:0000313" key="2">
    <source>
        <dbReference type="Proteomes" id="UP001501083"/>
    </source>
</evidence>
<reference evidence="2" key="1">
    <citation type="journal article" date="2019" name="Int. J. Syst. Evol. Microbiol.">
        <title>The Global Catalogue of Microorganisms (GCM) 10K type strain sequencing project: providing services to taxonomists for standard genome sequencing and annotation.</title>
        <authorList>
            <consortium name="The Broad Institute Genomics Platform"/>
            <consortium name="The Broad Institute Genome Sequencing Center for Infectious Disease"/>
            <person name="Wu L."/>
            <person name="Ma J."/>
        </authorList>
    </citation>
    <scope>NUCLEOTIDE SEQUENCE [LARGE SCALE GENOMIC DNA]</scope>
    <source>
        <strain evidence="2">JCM 19212</strain>
    </source>
</reference>